<name>A0A7K1FK83_9ACTN</name>
<proteinExistence type="predicted"/>
<feature type="domain" description="Orc1-like AAA ATPase" evidence="3">
    <location>
        <begin position="5"/>
        <end position="152"/>
    </location>
</feature>
<protein>
    <submittedName>
        <fullName evidence="4">AAA family ATPase</fullName>
    </submittedName>
</protein>
<dbReference type="Pfam" id="PF13191">
    <property type="entry name" value="AAA_16"/>
    <property type="match status" value="1"/>
</dbReference>
<comment type="caution">
    <text evidence="4">The sequence shown here is derived from an EMBL/GenBank/DDBJ whole genome shotgun (WGS) entry which is preliminary data.</text>
</comment>
<evidence type="ECO:0000313" key="5">
    <source>
        <dbReference type="Proteomes" id="UP000460221"/>
    </source>
</evidence>
<dbReference type="AlphaFoldDB" id="A0A7K1FK83"/>
<dbReference type="GO" id="GO:0005737">
    <property type="term" value="C:cytoplasm"/>
    <property type="evidence" value="ECO:0007669"/>
    <property type="project" value="TreeGrafter"/>
</dbReference>
<dbReference type="InterPro" id="IPR041664">
    <property type="entry name" value="AAA_16"/>
</dbReference>
<evidence type="ECO:0000256" key="2">
    <source>
        <dbReference type="ARBA" id="ARBA00022840"/>
    </source>
</evidence>
<dbReference type="PANTHER" id="PTHR16305">
    <property type="entry name" value="TESTICULAR SOLUBLE ADENYLYL CYCLASE"/>
    <property type="match status" value="1"/>
</dbReference>
<keyword evidence="1" id="KW-0547">Nucleotide-binding</keyword>
<dbReference type="GO" id="GO:0004016">
    <property type="term" value="F:adenylate cyclase activity"/>
    <property type="evidence" value="ECO:0007669"/>
    <property type="project" value="TreeGrafter"/>
</dbReference>
<keyword evidence="5" id="KW-1185">Reference proteome</keyword>
<evidence type="ECO:0000259" key="3">
    <source>
        <dbReference type="Pfam" id="PF13191"/>
    </source>
</evidence>
<organism evidence="4 5">
    <name type="scientific">Nakamurella alba</name>
    <dbReference type="NCBI Taxonomy" id="2665158"/>
    <lineage>
        <taxon>Bacteria</taxon>
        <taxon>Bacillati</taxon>
        <taxon>Actinomycetota</taxon>
        <taxon>Actinomycetes</taxon>
        <taxon>Nakamurellales</taxon>
        <taxon>Nakamurellaceae</taxon>
        <taxon>Nakamurella</taxon>
    </lineage>
</organism>
<dbReference type="PANTHER" id="PTHR16305:SF35">
    <property type="entry name" value="TRANSCRIPTIONAL ACTIVATOR DOMAIN"/>
    <property type="match status" value="1"/>
</dbReference>
<keyword evidence="2" id="KW-0067">ATP-binding</keyword>
<sequence>MDTTLIGRDHPSAVLRGAVERAVASHGGTVLVGGEAGIGKTSLVTEAMVRARELGALVLAGTCWEGGAAPGFWPWTQVFRAARRVLGPHEWRDLEFAGTPADGTGTMDEFGYFDAVSQAFEVLAQSRPVVVVLDDLHWADEASLRLMEFVGRHCFFERLLLVGTYRDVELESDGHPLRQQLSRMLSSATTITLDGLSETGVATLVERVTGHRPAPDRTAELHRRTGGNPFFVEQTARLGTDENTTAGNGPAVAPGVRDAVRRRLSTLPPEVVGLLGTAAVLGRTFPVGLLAAVSARGPVAADRLLAVALANRLLEKAERPGVPGGPGASGPALGFVHDLVREALLDDLDPDGRRRVHAAVVEAVGSGEMLPAELAGHAVRAGDLVPAEVAVDLLVAAGRDADSRISADEAVAHYRTALGLATAPGRRALIGLDLGSRLHHHEWRRRSDRGPAWEILWGAVDDARRADPEVLARITVTVARYDDADPARRDALVREAHAGVLPERADRGRTGIDGLVEELIDHLSESARGSGDDEMLTSMLSARHNAMWGPGSAAERKVLLAEAEAVARRTGDRDTEQYASSMRWVALLELGDPAYLDQFATYCRLADLYRTPRYEVSVLVDRQLILLFTGRIIEARRVLEQVLSMDHDEATYGWLAVHLTWAQLIREGRFDELPTPIRQDDEPTGFRELLGAVAAAESGDPAPGLAHIAEMRAGSGQHPPMVEALWNRLLALVARMTADPAIAALARAALEPLRGTWCVGIFGCDLAGPAELYLGITEIPHRPDLAVDLIREAVAAAERMRSRTWSVESRVALADALRARAATAQDEQEAMLLLAGARAEAAELGLGRVLAATPAVPTTPTGTEPATPAGPPAAELRPSGGVWTATFDGRTVHLPDAKGLVDLHRLLSSPGVEIPAVRLLEPVGGEQVAAAAAMGGDPVLDDRARQEYRRRLTVLDDEIDAAAVRSDAVTQARLERERTALLDELRSATGLGGRSRRLGDAAERARKTVTARIRDTLRRLDEAHPALAAHLRATVTTGSSCCYRPESPVHWRL</sequence>
<accession>A0A7K1FK83</accession>
<evidence type="ECO:0000256" key="1">
    <source>
        <dbReference type="ARBA" id="ARBA00022741"/>
    </source>
</evidence>
<dbReference type="InterPro" id="IPR027417">
    <property type="entry name" value="P-loop_NTPase"/>
</dbReference>
<dbReference type="SUPFAM" id="SSF52540">
    <property type="entry name" value="P-loop containing nucleoside triphosphate hydrolases"/>
    <property type="match status" value="1"/>
</dbReference>
<dbReference type="GO" id="GO:0005524">
    <property type="term" value="F:ATP binding"/>
    <property type="evidence" value="ECO:0007669"/>
    <property type="project" value="UniProtKB-KW"/>
</dbReference>
<evidence type="ECO:0000313" key="4">
    <source>
        <dbReference type="EMBL" id="MTD14518.1"/>
    </source>
</evidence>
<dbReference type="RefSeq" id="WP_154768525.1">
    <property type="nucleotide sequence ID" value="NZ_WLYK01000003.1"/>
</dbReference>
<reference evidence="4 5" key="1">
    <citation type="submission" date="2019-11" db="EMBL/GenBank/DDBJ databases">
        <authorList>
            <person name="Jiang L.-Q."/>
        </authorList>
    </citation>
    <scope>NUCLEOTIDE SEQUENCE [LARGE SCALE GENOMIC DNA]</scope>
    <source>
        <strain evidence="4 5">YIM 132087</strain>
    </source>
</reference>
<dbReference type="EMBL" id="WLYK01000003">
    <property type="protein sequence ID" value="MTD14518.1"/>
    <property type="molecule type" value="Genomic_DNA"/>
</dbReference>
<dbReference type="Proteomes" id="UP000460221">
    <property type="component" value="Unassembled WGS sequence"/>
</dbReference>
<gene>
    <name evidence="4" type="ORF">GIS00_11225</name>
</gene>